<dbReference type="AlphaFoldDB" id="A1TXN0"/>
<reference evidence="7" key="1">
    <citation type="journal article" date="2011" name="Appl. Environ. Microbiol.">
        <title>Genomic potential of Marinobacter aquaeolei, a biogeochemical 'opportunitroph'.</title>
        <authorList>
            <person name="Singer E."/>
            <person name="Webb E.A."/>
            <person name="Nelson W.C."/>
            <person name="Heidelberg J.F."/>
            <person name="Ivanova N."/>
            <person name="Pati A."/>
            <person name="Edwards K.J."/>
        </authorList>
    </citation>
    <scope>NUCLEOTIDE SEQUENCE [LARGE SCALE GENOMIC DNA]</scope>
    <source>
        <strain evidence="7">ATCC 700491 / DSM 11845 / VT8</strain>
    </source>
</reference>
<dbReference type="Gene3D" id="1.10.150.130">
    <property type="match status" value="1"/>
</dbReference>
<dbReference type="HOGENOM" id="CLU_027562_0_4_6"/>
<dbReference type="Pfam" id="PF00589">
    <property type="entry name" value="Phage_integrase"/>
    <property type="match status" value="1"/>
</dbReference>
<dbReference type="InterPro" id="IPR011010">
    <property type="entry name" value="DNA_brk_join_enz"/>
</dbReference>
<organism evidence="6 7">
    <name type="scientific">Marinobacter nauticus (strain ATCC 700491 / DSM 11845 / VT8)</name>
    <name type="common">Marinobacter aquaeolei</name>
    <dbReference type="NCBI Taxonomy" id="351348"/>
    <lineage>
        <taxon>Bacteria</taxon>
        <taxon>Pseudomonadati</taxon>
        <taxon>Pseudomonadota</taxon>
        <taxon>Gammaproteobacteria</taxon>
        <taxon>Pseudomonadales</taxon>
        <taxon>Marinobacteraceae</taxon>
        <taxon>Marinobacter</taxon>
    </lineage>
</organism>
<keyword evidence="3" id="KW-0238">DNA-binding</keyword>
<dbReference type="GO" id="GO:0006310">
    <property type="term" value="P:DNA recombination"/>
    <property type="evidence" value="ECO:0007669"/>
    <property type="project" value="UniProtKB-KW"/>
</dbReference>
<dbReference type="GO" id="GO:0015074">
    <property type="term" value="P:DNA integration"/>
    <property type="evidence" value="ECO:0007669"/>
    <property type="project" value="UniProtKB-KW"/>
</dbReference>
<dbReference type="InterPro" id="IPR010998">
    <property type="entry name" value="Integrase_recombinase_N"/>
</dbReference>
<dbReference type="STRING" id="351348.Maqu_0395"/>
<feature type="domain" description="Tyr recombinase" evidence="5">
    <location>
        <begin position="193"/>
        <end position="383"/>
    </location>
</feature>
<dbReference type="Gene3D" id="3.30.160.390">
    <property type="entry name" value="Integrase, DNA-binding domain"/>
    <property type="match status" value="1"/>
</dbReference>
<sequence length="396" mass="44847">MKSPHGGGLAIRISIRGTKTWFYRFRFRGKQDAVSLGRYPTTSLLEARDVHGDACALLAKGINPKKAFKESKKVAEQTWTGQELFDDWIRVYSSTPSTRTKRTPSEQVVRQTTWRWNKYLRRTLGQILIPTITKQVAASLISAVSELNSREQARKCLTILNGMFGLAVAKGLIDENPCYGLQPSKLGASKGSPRSRVLTPSEMKRFWEALEDSSLDTSVRAALKAILLTGLRRGEICQAKWSDIDFNTNVWNLPPEITKSRRKHTVPISTALKNLLQSLDMDGTYVFRSTRAPWQPIGSNSLTTAIARLQGIKTQQVNEKAPLFGLERFSVHDLRRTVATGLGEYCETPPHVIRRILNHLSDDRLEDIYQRATLFDEQAKALERWSTWVMETIEEE</sequence>
<keyword evidence="2" id="KW-0229">DNA integration</keyword>
<dbReference type="PROSITE" id="PS51898">
    <property type="entry name" value="TYR_RECOMBINASE"/>
    <property type="match status" value="1"/>
</dbReference>
<gene>
    <name evidence="6" type="ordered locus">Maqu_0395</name>
</gene>
<evidence type="ECO:0000256" key="4">
    <source>
        <dbReference type="ARBA" id="ARBA00023172"/>
    </source>
</evidence>
<keyword evidence="4" id="KW-0233">DNA recombination</keyword>
<dbReference type="Pfam" id="PF13356">
    <property type="entry name" value="Arm-DNA-bind_3"/>
    <property type="match status" value="1"/>
</dbReference>
<dbReference type="InterPro" id="IPR050808">
    <property type="entry name" value="Phage_Integrase"/>
</dbReference>
<dbReference type="SUPFAM" id="SSF56349">
    <property type="entry name" value="DNA breaking-rejoining enzymes"/>
    <property type="match status" value="1"/>
</dbReference>
<dbReference type="EMBL" id="CP000514">
    <property type="protein sequence ID" value="ABM17499.1"/>
    <property type="molecule type" value="Genomic_DNA"/>
</dbReference>
<dbReference type="GO" id="GO:0003677">
    <property type="term" value="F:DNA binding"/>
    <property type="evidence" value="ECO:0007669"/>
    <property type="project" value="UniProtKB-KW"/>
</dbReference>
<dbReference type="eggNOG" id="COG0582">
    <property type="taxonomic scope" value="Bacteria"/>
</dbReference>
<evidence type="ECO:0000256" key="1">
    <source>
        <dbReference type="ARBA" id="ARBA00008857"/>
    </source>
</evidence>
<comment type="similarity">
    <text evidence="1">Belongs to the 'phage' integrase family.</text>
</comment>
<dbReference type="InterPro" id="IPR002104">
    <property type="entry name" value="Integrase_catalytic"/>
</dbReference>
<proteinExistence type="inferred from homology"/>
<dbReference type="PANTHER" id="PTHR30629">
    <property type="entry name" value="PROPHAGE INTEGRASE"/>
    <property type="match status" value="1"/>
</dbReference>
<dbReference type="Gene3D" id="1.10.443.10">
    <property type="entry name" value="Intergrase catalytic core"/>
    <property type="match status" value="1"/>
</dbReference>
<dbReference type="CDD" id="cd00801">
    <property type="entry name" value="INT_P4_C"/>
    <property type="match status" value="1"/>
</dbReference>
<protein>
    <submittedName>
        <fullName evidence="6">Phage integrase family protein</fullName>
    </submittedName>
</protein>
<dbReference type="InterPro" id="IPR013762">
    <property type="entry name" value="Integrase-like_cat_sf"/>
</dbReference>
<dbReference type="InterPro" id="IPR025166">
    <property type="entry name" value="Integrase_DNA_bind_dom"/>
</dbReference>
<dbReference type="Pfam" id="PF22022">
    <property type="entry name" value="Phage_int_M"/>
    <property type="match status" value="1"/>
</dbReference>
<evidence type="ECO:0000256" key="2">
    <source>
        <dbReference type="ARBA" id="ARBA00022908"/>
    </source>
</evidence>
<evidence type="ECO:0000259" key="5">
    <source>
        <dbReference type="PROSITE" id="PS51898"/>
    </source>
</evidence>
<evidence type="ECO:0000256" key="3">
    <source>
        <dbReference type="ARBA" id="ARBA00023125"/>
    </source>
</evidence>
<name>A1TXN0_MARN8</name>
<evidence type="ECO:0000313" key="6">
    <source>
        <dbReference type="EMBL" id="ABM17499.1"/>
    </source>
</evidence>
<dbReference type="Proteomes" id="UP000000998">
    <property type="component" value="Chromosome"/>
</dbReference>
<accession>A1TXN0</accession>
<dbReference type="InterPro" id="IPR038488">
    <property type="entry name" value="Integrase_DNA-bd_sf"/>
</dbReference>
<dbReference type="KEGG" id="maq:Maqu_0395"/>
<dbReference type="PANTHER" id="PTHR30629:SF2">
    <property type="entry name" value="PROPHAGE INTEGRASE INTS-RELATED"/>
    <property type="match status" value="1"/>
</dbReference>
<evidence type="ECO:0000313" key="7">
    <source>
        <dbReference type="Proteomes" id="UP000000998"/>
    </source>
</evidence>
<dbReference type="InterPro" id="IPR053876">
    <property type="entry name" value="Phage_int_M"/>
</dbReference>